<dbReference type="KEGG" id="kcm:ABWK59_16805"/>
<dbReference type="InterPro" id="IPR046036">
    <property type="entry name" value="DUF5994"/>
</dbReference>
<dbReference type="EMBL" id="CP159872">
    <property type="protein sequence ID" value="XCM80461.1"/>
    <property type="molecule type" value="Genomic_DNA"/>
</dbReference>
<evidence type="ECO:0000313" key="1">
    <source>
        <dbReference type="EMBL" id="XCM80461.1"/>
    </source>
</evidence>
<dbReference type="Pfam" id="PF19457">
    <property type="entry name" value="DUF5994"/>
    <property type="match status" value="1"/>
</dbReference>
<name>A0AAU8JVT9_9ACTN</name>
<dbReference type="RefSeq" id="WP_354641398.1">
    <property type="nucleotide sequence ID" value="NZ_CP159872.1"/>
</dbReference>
<dbReference type="AlphaFoldDB" id="A0AAU8JVT9"/>
<sequence length="163" mass="17387">MSDETSASHREPLPDRIREAAKPGVLVLRLETTQSREGALDGAWWPHSRDISTELPDLVRALTEHIGPIASVGLDADAWDDVPARLVVDGRSVHLDRYPVGDDTVIITRGDRDHFSLLVVPPQASQEAALASMARAVQAGGTDSARQILIATGIGHEPPAGAP</sequence>
<reference evidence="1" key="1">
    <citation type="submission" date="2024-06" db="EMBL/GenBank/DDBJ databases">
        <title>The genome sequences of Kitasatospora sp. strain HUAS MG31.</title>
        <authorList>
            <person name="Mo P."/>
        </authorList>
    </citation>
    <scope>NUCLEOTIDE SEQUENCE</scope>
    <source>
        <strain evidence="1">HUAS MG31</strain>
    </source>
</reference>
<accession>A0AAU8JVT9</accession>
<organism evidence="1">
    <name type="scientific">Kitasatospora camelliae</name>
    <dbReference type="NCBI Taxonomy" id="3156397"/>
    <lineage>
        <taxon>Bacteria</taxon>
        <taxon>Bacillati</taxon>
        <taxon>Actinomycetota</taxon>
        <taxon>Actinomycetes</taxon>
        <taxon>Kitasatosporales</taxon>
        <taxon>Streptomycetaceae</taxon>
        <taxon>Kitasatospora</taxon>
    </lineage>
</organism>
<proteinExistence type="predicted"/>
<gene>
    <name evidence="1" type="ORF">ABWK59_16805</name>
</gene>
<protein>
    <submittedName>
        <fullName evidence="1">DUF5994 family protein</fullName>
    </submittedName>
</protein>